<dbReference type="EMBL" id="CAJVPY010054553">
    <property type="protein sequence ID" value="CAG8816917.1"/>
    <property type="molecule type" value="Genomic_DNA"/>
</dbReference>
<feature type="non-terminal residue" evidence="1">
    <location>
        <position position="1"/>
    </location>
</feature>
<feature type="non-terminal residue" evidence="1">
    <location>
        <position position="65"/>
    </location>
</feature>
<evidence type="ECO:0000313" key="1">
    <source>
        <dbReference type="EMBL" id="CAG8816917.1"/>
    </source>
</evidence>
<sequence length="65" mass="7547">IHGSDFAIAVIKVILKIQILNNLTEIQKKYIDKLADDLKTKKQEFFGLFQALEDNDFQEQFLAFS</sequence>
<evidence type="ECO:0000313" key="2">
    <source>
        <dbReference type="Proteomes" id="UP000789405"/>
    </source>
</evidence>
<protein>
    <submittedName>
        <fullName evidence="1">18107_t:CDS:1</fullName>
    </submittedName>
</protein>
<proteinExistence type="predicted"/>
<reference evidence="1" key="1">
    <citation type="submission" date="2021-06" db="EMBL/GenBank/DDBJ databases">
        <authorList>
            <person name="Kallberg Y."/>
            <person name="Tangrot J."/>
            <person name="Rosling A."/>
        </authorList>
    </citation>
    <scope>NUCLEOTIDE SEQUENCE</scope>
    <source>
        <strain evidence="1">MA453B</strain>
    </source>
</reference>
<dbReference type="AlphaFoldDB" id="A0A9N9PHH2"/>
<comment type="caution">
    <text evidence="1">The sequence shown here is derived from an EMBL/GenBank/DDBJ whole genome shotgun (WGS) entry which is preliminary data.</text>
</comment>
<dbReference type="Proteomes" id="UP000789405">
    <property type="component" value="Unassembled WGS sequence"/>
</dbReference>
<accession>A0A9N9PHH2</accession>
<name>A0A9N9PHH2_9GLOM</name>
<organism evidence="1 2">
    <name type="scientific">Dentiscutata erythropus</name>
    <dbReference type="NCBI Taxonomy" id="1348616"/>
    <lineage>
        <taxon>Eukaryota</taxon>
        <taxon>Fungi</taxon>
        <taxon>Fungi incertae sedis</taxon>
        <taxon>Mucoromycota</taxon>
        <taxon>Glomeromycotina</taxon>
        <taxon>Glomeromycetes</taxon>
        <taxon>Diversisporales</taxon>
        <taxon>Gigasporaceae</taxon>
        <taxon>Dentiscutata</taxon>
    </lineage>
</organism>
<gene>
    <name evidence="1" type="ORF">DERYTH_LOCUS26354</name>
</gene>
<dbReference type="OrthoDB" id="2436956at2759"/>
<keyword evidence="2" id="KW-1185">Reference proteome</keyword>